<dbReference type="InterPro" id="IPR001841">
    <property type="entry name" value="Znf_RING"/>
</dbReference>
<evidence type="ECO:0000313" key="8">
    <source>
        <dbReference type="Proteomes" id="UP001289374"/>
    </source>
</evidence>
<sequence length="560" mass="63403">MFSTVNIRAILVCGNKSKSKSKPNMCEISPQAHKPENLSRQPDRRKAEANEPQFHRGVLKYRYIQIYFRKNQNESTLNCVLFFIDCVSPAPLPPLHHCHHRRRLLHLIMPAQKRPRQTNTPPPSPPPQLEVEKAADSLQGSENPDQEQPENAYDSEGSSYSSCGEKDEFIVVKLAEIRKEVQCPICLEELLHMISAGIGIIRKTRTVMECLHRFCRECIDKSMRLGNNECPACRTHCASRRSLRDDPNYDALIAALYPDIDKYEEEELAFHEEEIARNKQIQASIAQTSRRQAEALGKKRTSTRATTATFVRRQRGRRNHGIVEHQGSDEEEGANGHDGSKESSSADEHSAEAKVKKYKRCRARTSQPSSGANADGGYDDNDSEVNRELLGASAALVGNKEFLAWGRGGVRSNSRHGGLNWVNGRLSRNNRLPKLINHLRCSHENDELKISLMLVSLHEKIPSLKRPYLCCSPTSSVRHLCQYVAMQTSVEASDIEMLMVQDYHPVNNSSTFIMEPAILNPCQNELQLLNEHQTLEEIHARFTEQNLVLAYRQKAQEDGN</sequence>
<dbReference type="PROSITE" id="PS50089">
    <property type="entry name" value="ZF_RING_2"/>
    <property type="match status" value="1"/>
</dbReference>
<organism evidence="7 8">
    <name type="scientific">Sesamum angolense</name>
    <dbReference type="NCBI Taxonomy" id="2727404"/>
    <lineage>
        <taxon>Eukaryota</taxon>
        <taxon>Viridiplantae</taxon>
        <taxon>Streptophyta</taxon>
        <taxon>Embryophyta</taxon>
        <taxon>Tracheophyta</taxon>
        <taxon>Spermatophyta</taxon>
        <taxon>Magnoliopsida</taxon>
        <taxon>eudicotyledons</taxon>
        <taxon>Gunneridae</taxon>
        <taxon>Pentapetalae</taxon>
        <taxon>asterids</taxon>
        <taxon>lamiids</taxon>
        <taxon>Lamiales</taxon>
        <taxon>Pedaliaceae</taxon>
        <taxon>Sesamum</taxon>
    </lineage>
</organism>
<evidence type="ECO:0000256" key="2">
    <source>
        <dbReference type="ARBA" id="ARBA00022771"/>
    </source>
</evidence>
<feature type="compositionally biased region" description="Basic and acidic residues" evidence="5">
    <location>
        <begin position="321"/>
        <end position="355"/>
    </location>
</feature>
<dbReference type="Gene3D" id="3.30.40.10">
    <property type="entry name" value="Zinc/RING finger domain, C3HC4 (zinc finger)"/>
    <property type="match status" value="1"/>
</dbReference>
<feature type="region of interest" description="Disordered" evidence="5">
    <location>
        <begin position="17"/>
        <end position="51"/>
    </location>
</feature>
<dbReference type="PROSITE" id="PS00518">
    <property type="entry name" value="ZF_RING_1"/>
    <property type="match status" value="1"/>
</dbReference>
<evidence type="ECO:0000256" key="4">
    <source>
        <dbReference type="PROSITE-ProRule" id="PRU00175"/>
    </source>
</evidence>
<dbReference type="InterPro" id="IPR044592">
    <property type="entry name" value="RING1A/B"/>
</dbReference>
<gene>
    <name evidence="7" type="ORF">Sango_2529300</name>
</gene>
<dbReference type="CDD" id="cd16531">
    <property type="entry name" value="RING-HC_RING1-like"/>
    <property type="match status" value="1"/>
</dbReference>
<evidence type="ECO:0000256" key="3">
    <source>
        <dbReference type="ARBA" id="ARBA00022833"/>
    </source>
</evidence>
<dbReference type="Gene3D" id="3.10.20.90">
    <property type="entry name" value="Phosphatidylinositol 3-kinase Catalytic Subunit, Chain A, domain 1"/>
    <property type="match status" value="1"/>
</dbReference>
<evidence type="ECO:0000256" key="5">
    <source>
        <dbReference type="SAM" id="MobiDB-lite"/>
    </source>
</evidence>
<dbReference type="InterPro" id="IPR013083">
    <property type="entry name" value="Znf_RING/FYVE/PHD"/>
</dbReference>
<dbReference type="PANTHER" id="PTHR46537:SF3">
    <property type="entry name" value="E3 UBIQUITIN-PROTEIN LIGASE RING1A"/>
    <property type="match status" value="1"/>
</dbReference>
<feature type="domain" description="RING-type" evidence="6">
    <location>
        <begin position="183"/>
        <end position="234"/>
    </location>
</feature>
<evidence type="ECO:0000256" key="1">
    <source>
        <dbReference type="ARBA" id="ARBA00022723"/>
    </source>
</evidence>
<dbReference type="InterPro" id="IPR018957">
    <property type="entry name" value="Znf_C3HC4_RING-type"/>
</dbReference>
<proteinExistence type="predicted"/>
<dbReference type="Proteomes" id="UP001289374">
    <property type="component" value="Unassembled WGS sequence"/>
</dbReference>
<accession>A0AAE1W4H0</accession>
<dbReference type="AlphaFoldDB" id="A0AAE1W4H0"/>
<feature type="region of interest" description="Disordered" evidence="5">
    <location>
        <begin position="112"/>
        <end position="162"/>
    </location>
</feature>
<feature type="region of interest" description="Disordered" evidence="5">
    <location>
        <begin position="286"/>
        <end position="380"/>
    </location>
</feature>
<reference evidence="7" key="2">
    <citation type="journal article" date="2024" name="Plant">
        <title>Genomic evolution and insights into agronomic trait innovations of Sesamum species.</title>
        <authorList>
            <person name="Miao H."/>
            <person name="Wang L."/>
            <person name="Qu L."/>
            <person name="Liu H."/>
            <person name="Sun Y."/>
            <person name="Le M."/>
            <person name="Wang Q."/>
            <person name="Wei S."/>
            <person name="Zheng Y."/>
            <person name="Lin W."/>
            <person name="Duan Y."/>
            <person name="Cao H."/>
            <person name="Xiong S."/>
            <person name="Wang X."/>
            <person name="Wei L."/>
            <person name="Li C."/>
            <person name="Ma Q."/>
            <person name="Ju M."/>
            <person name="Zhao R."/>
            <person name="Li G."/>
            <person name="Mu C."/>
            <person name="Tian Q."/>
            <person name="Mei H."/>
            <person name="Zhang T."/>
            <person name="Gao T."/>
            <person name="Zhang H."/>
        </authorList>
    </citation>
    <scope>NUCLEOTIDE SEQUENCE</scope>
    <source>
        <strain evidence="7">K16</strain>
    </source>
</reference>
<protein>
    <submittedName>
        <fullName evidence="7">E3 ubiquitin-protein ligase RING1a</fullName>
    </submittedName>
</protein>
<dbReference type="PANTHER" id="PTHR46537">
    <property type="entry name" value="OS11G0578200 PROTEIN"/>
    <property type="match status" value="1"/>
</dbReference>
<feature type="compositionally biased region" description="Basic and acidic residues" evidence="5">
    <location>
        <begin position="33"/>
        <end position="49"/>
    </location>
</feature>
<name>A0AAE1W4H0_9LAMI</name>
<dbReference type="SMART" id="SM00184">
    <property type="entry name" value="RING"/>
    <property type="match status" value="1"/>
</dbReference>
<reference evidence="7" key="1">
    <citation type="submission" date="2020-06" db="EMBL/GenBank/DDBJ databases">
        <authorList>
            <person name="Li T."/>
            <person name="Hu X."/>
            <person name="Zhang T."/>
            <person name="Song X."/>
            <person name="Zhang H."/>
            <person name="Dai N."/>
            <person name="Sheng W."/>
            <person name="Hou X."/>
            <person name="Wei L."/>
        </authorList>
    </citation>
    <scope>NUCLEOTIDE SEQUENCE</scope>
    <source>
        <strain evidence="7">K16</strain>
        <tissue evidence="7">Leaf</tissue>
    </source>
</reference>
<dbReference type="InterPro" id="IPR017907">
    <property type="entry name" value="Znf_RING_CS"/>
</dbReference>
<keyword evidence="2 4" id="KW-0863">Zinc-finger</keyword>
<comment type="caution">
    <text evidence="7">The sequence shown here is derived from an EMBL/GenBank/DDBJ whole genome shotgun (WGS) entry which is preliminary data.</text>
</comment>
<keyword evidence="3" id="KW-0862">Zinc</keyword>
<dbReference type="Pfam" id="PF00097">
    <property type="entry name" value="zf-C3HC4"/>
    <property type="match status" value="1"/>
</dbReference>
<evidence type="ECO:0000259" key="6">
    <source>
        <dbReference type="PROSITE" id="PS50089"/>
    </source>
</evidence>
<dbReference type="GO" id="GO:0008270">
    <property type="term" value="F:zinc ion binding"/>
    <property type="evidence" value="ECO:0007669"/>
    <property type="project" value="UniProtKB-KW"/>
</dbReference>
<keyword evidence="1" id="KW-0479">Metal-binding</keyword>
<dbReference type="EMBL" id="JACGWL010000015">
    <property type="protein sequence ID" value="KAK4386587.1"/>
    <property type="molecule type" value="Genomic_DNA"/>
</dbReference>
<evidence type="ECO:0000313" key="7">
    <source>
        <dbReference type="EMBL" id="KAK4386587.1"/>
    </source>
</evidence>
<dbReference type="SUPFAM" id="SSF57850">
    <property type="entry name" value="RING/U-box"/>
    <property type="match status" value="1"/>
</dbReference>
<keyword evidence="8" id="KW-1185">Reference proteome</keyword>